<dbReference type="AlphaFoldDB" id="A0AAN7N6E7"/>
<reference evidence="1 2" key="1">
    <citation type="journal article" date="2023" name="J. Hered.">
        <title>Chromosome-level genome of the wood stork (Mycteria americana) provides insight into avian chromosome evolution.</title>
        <authorList>
            <person name="Flamio R. Jr."/>
            <person name="Ramstad K.M."/>
        </authorList>
    </citation>
    <scope>NUCLEOTIDE SEQUENCE [LARGE SCALE GENOMIC DNA]</scope>
    <source>
        <strain evidence="1">JAX WOST 10</strain>
    </source>
</reference>
<name>A0AAN7N6E7_MYCAM</name>
<accession>A0AAN7N6E7</accession>
<evidence type="ECO:0000313" key="2">
    <source>
        <dbReference type="Proteomes" id="UP001333110"/>
    </source>
</evidence>
<keyword evidence="2" id="KW-1185">Reference proteome</keyword>
<gene>
    <name evidence="1" type="ORF">QYF61_020065</name>
</gene>
<proteinExistence type="predicted"/>
<sequence length="338" mass="37858">MLAGFEPLVILYVPCDGTQYDLLHQLPQHRETEVLRMCLCTPPAPMPATEKAAPFLQLDTSDSGEEPWLSKKILESQGERHSSPRIIFVAILWTRSNSSMSFLCWGLQSWMQYSSPPGAAVGLLGCECTLLAHVQLFIHQHPQVLLRRAALNHIIPQPVLKPRIALNQVQDPALGLVEPHEVHTGPLLQLVQVPLDDILSFWSVNCTTQLGVICKLAEGALDLAVNVIDENTEQHWSQYGPLRHTTPVDCYPLDATIQPIPYPLNSPPIKSVSLQFREKDVVGDHVKGFTEVQIDNSAGLYWVKEKEKENSSPELHWTLSSVSITLLYRGAQNWTQYL</sequence>
<organism evidence="1 2">
    <name type="scientific">Mycteria americana</name>
    <name type="common">Wood stork</name>
    <dbReference type="NCBI Taxonomy" id="33587"/>
    <lineage>
        <taxon>Eukaryota</taxon>
        <taxon>Metazoa</taxon>
        <taxon>Chordata</taxon>
        <taxon>Craniata</taxon>
        <taxon>Vertebrata</taxon>
        <taxon>Euteleostomi</taxon>
        <taxon>Archelosauria</taxon>
        <taxon>Archosauria</taxon>
        <taxon>Dinosauria</taxon>
        <taxon>Saurischia</taxon>
        <taxon>Theropoda</taxon>
        <taxon>Coelurosauria</taxon>
        <taxon>Aves</taxon>
        <taxon>Neognathae</taxon>
        <taxon>Neoaves</taxon>
        <taxon>Aequornithes</taxon>
        <taxon>Ciconiiformes</taxon>
        <taxon>Ciconiidae</taxon>
        <taxon>Mycteria</taxon>
    </lineage>
</organism>
<evidence type="ECO:0000313" key="1">
    <source>
        <dbReference type="EMBL" id="KAK4818846.1"/>
    </source>
</evidence>
<dbReference type="Proteomes" id="UP001333110">
    <property type="component" value="Unassembled WGS sequence"/>
</dbReference>
<dbReference type="EMBL" id="JAUNZN010000007">
    <property type="protein sequence ID" value="KAK4818846.1"/>
    <property type="molecule type" value="Genomic_DNA"/>
</dbReference>
<protein>
    <submittedName>
        <fullName evidence="1">Uncharacterized protein</fullName>
    </submittedName>
</protein>
<feature type="non-terminal residue" evidence="1">
    <location>
        <position position="338"/>
    </location>
</feature>
<comment type="caution">
    <text evidence="1">The sequence shown here is derived from an EMBL/GenBank/DDBJ whole genome shotgun (WGS) entry which is preliminary data.</text>
</comment>